<dbReference type="Proteomes" id="UP001345219">
    <property type="component" value="Chromosome 2"/>
</dbReference>
<dbReference type="AlphaFoldDB" id="A0AAN7JT24"/>
<feature type="signal peptide" evidence="6">
    <location>
        <begin position="1"/>
        <end position="27"/>
    </location>
</feature>
<dbReference type="EMBL" id="JAXIOK010000015">
    <property type="protein sequence ID" value="KAK4753816.1"/>
    <property type="molecule type" value="Genomic_DNA"/>
</dbReference>
<keyword evidence="3" id="KW-0964">Secreted</keyword>
<dbReference type="PANTHER" id="PTHR31279">
    <property type="entry name" value="PROTEIN EXORDIUM-LIKE 5"/>
    <property type="match status" value="1"/>
</dbReference>
<dbReference type="PANTHER" id="PTHR31279:SF13">
    <property type="entry name" value="PROTEIN EXORDIUM-LIKE 6"/>
    <property type="match status" value="1"/>
</dbReference>
<dbReference type="GO" id="GO:0048046">
    <property type="term" value="C:apoplast"/>
    <property type="evidence" value="ECO:0007669"/>
    <property type="project" value="UniProtKB-SubCell"/>
</dbReference>
<evidence type="ECO:0000256" key="3">
    <source>
        <dbReference type="ARBA" id="ARBA00022525"/>
    </source>
</evidence>
<keyword evidence="2" id="KW-0052">Apoplast</keyword>
<evidence type="ECO:0000313" key="8">
    <source>
        <dbReference type="Proteomes" id="UP001345219"/>
    </source>
</evidence>
<dbReference type="Pfam" id="PF04674">
    <property type="entry name" value="Phi_1"/>
    <property type="match status" value="1"/>
</dbReference>
<organism evidence="7 8">
    <name type="scientific">Trapa incisa</name>
    <dbReference type="NCBI Taxonomy" id="236973"/>
    <lineage>
        <taxon>Eukaryota</taxon>
        <taxon>Viridiplantae</taxon>
        <taxon>Streptophyta</taxon>
        <taxon>Embryophyta</taxon>
        <taxon>Tracheophyta</taxon>
        <taxon>Spermatophyta</taxon>
        <taxon>Magnoliopsida</taxon>
        <taxon>eudicotyledons</taxon>
        <taxon>Gunneridae</taxon>
        <taxon>Pentapetalae</taxon>
        <taxon>rosids</taxon>
        <taxon>malvids</taxon>
        <taxon>Myrtales</taxon>
        <taxon>Lythraceae</taxon>
        <taxon>Trapa</taxon>
    </lineage>
</organism>
<comment type="subcellular location">
    <subcellularLocation>
        <location evidence="1">Secreted</location>
        <location evidence="1">Extracellular space</location>
        <location evidence="1">Apoplast</location>
    </subcellularLocation>
</comment>
<evidence type="ECO:0000256" key="1">
    <source>
        <dbReference type="ARBA" id="ARBA00004271"/>
    </source>
</evidence>
<protein>
    <recommendedName>
        <fullName evidence="9">Protein EXORDIUM-like 2</fullName>
    </recommendedName>
</protein>
<accession>A0AAN7JT24</accession>
<comment type="similarity">
    <text evidence="5">Belongs to the EXORDIUM family.</text>
</comment>
<evidence type="ECO:0000256" key="5">
    <source>
        <dbReference type="ARBA" id="ARBA00023591"/>
    </source>
</evidence>
<evidence type="ECO:0000256" key="6">
    <source>
        <dbReference type="SAM" id="SignalP"/>
    </source>
</evidence>
<evidence type="ECO:0000256" key="2">
    <source>
        <dbReference type="ARBA" id="ARBA00022523"/>
    </source>
</evidence>
<sequence length="309" mass="32586">MASSSPPRHCLPSLFLSLLLIFPPALAHGGPPEPPTHHGGSILTGNVNLALLWYGSFGRGHKTIIRSFINSLNYNAGANLEPQVSSWWRVVESYQSFASPGGAQGTAPPIKVKVTRQVTDKNYSIGKVLTVDFIKPLVEKAVADDPNSIAVIFSGREASVQGLCMGKCAIHGAFGTQPYIVVSDPQIMCPGACAWPFHKSDYGPRGVILQPPNGSVGADAMVVALASGLAEMVTNPFNDGFFSGIPTMQTQIADACPNMFGSGALPGYTGKVRIDPLTGGGFNAHGAKGKKFLLPAIWDPKTSSCYTTM</sequence>
<comment type="caution">
    <text evidence="7">The sequence shown here is derived from an EMBL/GenBank/DDBJ whole genome shotgun (WGS) entry which is preliminary data.</text>
</comment>
<evidence type="ECO:0000313" key="7">
    <source>
        <dbReference type="EMBL" id="KAK4753816.1"/>
    </source>
</evidence>
<evidence type="ECO:0008006" key="9">
    <source>
        <dbReference type="Google" id="ProtNLM"/>
    </source>
</evidence>
<keyword evidence="8" id="KW-1185">Reference proteome</keyword>
<keyword evidence="4 6" id="KW-0732">Signal</keyword>
<dbReference type="InterPro" id="IPR006766">
    <property type="entry name" value="EXORDIUM-like"/>
</dbReference>
<feature type="chain" id="PRO_5042862431" description="Protein EXORDIUM-like 2" evidence="6">
    <location>
        <begin position="28"/>
        <end position="309"/>
    </location>
</feature>
<evidence type="ECO:0000256" key="4">
    <source>
        <dbReference type="ARBA" id="ARBA00022729"/>
    </source>
</evidence>
<gene>
    <name evidence="7" type="ORF">SAY87_001920</name>
</gene>
<reference evidence="7 8" key="1">
    <citation type="journal article" date="2023" name="Hortic Res">
        <title>Pangenome of water caltrop reveals structural variations and asymmetric subgenome divergence after allopolyploidization.</title>
        <authorList>
            <person name="Zhang X."/>
            <person name="Chen Y."/>
            <person name="Wang L."/>
            <person name="Yuan Y."/>
            <person name="Fang M."/>
            <person name="Shi L."/>
            <person name="Lu R."/>
            <person name="Comes H.P."/>
            <person name="Ma Y."/>
            <person name="Chen Y."/>
            <person name="Huang G."/>
            <person name="Zhou Y."/>
            <person name="Zheng Z."/>
            <person name="Qiu Y."/>
        </authorList>
    </citation>
    <scope>NUCLEOTIDE SEQUENCE [LARGE SCALE GENOMIC DNA]</scope>
    <source>
        <tissue evidence="7">Roots</tissue>
    </source>
</reference>
<proteinExistence type="inferred from homology"/>
<name>A0AAN7JT24_9MYRT</name>